<dbReference type="RefSeq" id="WP_229714762.1">
    <property type="nucleotide sequence ID" value="NZ_BMDH01000002.1"/>
</dbReference>
<reference evidence="6" key="2">
    <citation type="submission" date="2020-09" db="EMBL/GenBank/DDBJ databases">
        <authorList>
            <person name="Sun Q."/>
            <person name="Sedlacek I."/>
        </authorList>
    </citation>
    <scope>NUCLEOTIDE SEQUENCE</scope>
    <source>
        <strain evidence="6">CCM 8606</strain>
    </source>
</reference>
<dbReference type="PRINTS" id="PR00035">
    <property type="entry name" value="HTHGNTR"/>
</dbReference>
<keyword evidence="1" id="KW-0805">Transcription regulation</keyword>
<organism evidence="6 7">
    <name type="scientific">Galliscardovia ingluviei</name>
    <dbReference type="NCBI Taxonomy" id="1769422"/>
    <lineage>
        <taxon>Bacteria</taxon>
        <taxon>Bacillati</taxon>
        <taxon>Actinomycetota</taxon>
        <taxon>Actinomycetes</taxon>
        <taxon>Bifidobacteriales</taxon>
        <taxon>Bifidobacteriaceae</taxon>
        <taxon>Galliscardovia</taxon>
    </lineage>
</organism>
<keyword evidence="2" id="KW-0238">DNA-binding</keyword>
<dbReference type="PANTHER" id="PTHR43537:SF5">
    <property type="entry name" value="UXU OPERON TRANSCRIPTIONAL REGULATOR"/>
    <property type="match status" value="1"/>
</dbReference>
<protein>
    <recommendedName>
        <fullName evidence="5">HTH gntR-type domain-containing protein</fullName>
    </recommendedName>
</protein>
<evidence type="ECO:0000313" key="6">
    <source>
        <dbReference type="EMBL" id="GGI14119.1"/>
    </source>
</evidence>
<evidence type="ECO:0000259" key="5">
    <source>
        <dbReference type="PROSITE" id="PS50949"/>
    </source>
</evidence>
<dbReference type="Pfam" id="PF07729">
    <property type="entry name" value="FCD"/>
    <property type="match status" value="1"/>
</dbReference>
<keyword evidence="7" id="KW-1185">Reference proteome</keyword>
<dbReference type="AlphaFoldDB" id="A0A8J3EYQ0"/>
<reference evidence="6" key="1">
    <citation type="journal article" date="2014" name="Int. J. Syst. Evol. Microbiol.">
        <title>Complete genome sequence of Corynebacterium casei LMG S-19264T (=DSM 44701T), isolated from a smear-ripened cheese.</title>
        <authorList>
            <consortium name="US DOE Joint Genome Institute (JGI-PGF)"/>
            <person name="Walter F."/>
            <person name="Albersmeier A."/>
            <person name="Kalinowski J."/>
            <person name="Ruckert C."/>
        </authorList>
    </citation>
    <scope>NUCLEOTIDE SEQUENCE</scope>
    <source>
        <strain evidence="6">CCM 8606</strain>
    </source>
</reference>
<dbReference type="GO" id="GO:0003700">
    <property type="term" value="F:DNA-binding transcription factor activity"/>
    <property type="evidence" value="ECO:0007669"/>
    <property type="project" value="InterPro"/>
</dbReference>
<accession>A0A8J3EYQ0</accession>
<dbReference type="Gene3D" id="1.10.10.10">
    <property type="entry name" value="Winged helix-like DNA-binding domain superfamily/Winged helix DNA-binding domain"/>
    <property type="match status" value="1"/>
</dbReference>
<dbReference type="InterPro" id="IPR000524">
    <property type="entry name" value="Tscrpt_reg_HTH_GntR"/>
</dbReference>
<evidence type="ECO:0000313" key="7">
    <source>
        <dbReference type="Proteomes" id="UP000619536"/>
    </source>
</evidence>
<dbReference type="GO" id="GO:0003677">
    <property type="term" value="F:DNA binding"/>
    <property type="evidence" value="ECO:0007669"/>
    <property type="project" value="UniProtKB-KW"/>
</dbReference>
<dbReference type="SUPFAM" id="SSF48008">
    <property type="entry name" value="GntR ligand-binding domain-like"/>
    <property type="match status" value="1"/>
</dbReference>
<name>A0A8J3EYQ0_9BIFI</name>
<dbReference type="Proteomes" id="UP000619536">
    <property type="component" value="Unassembled WGS sequence"/>
</dbReference>
<dbReference type="CDD" id="cd07377">
    <property type="entry name" value="WHTH_GntR"/>
    <property type="match status" value="1"/>
</dbReference>
<sequence>MAAQHDSSGKDQTSSAHHIAHTTDSSEHSFTQFIEDIAEKPLFLPPATITLPSTNTSLLMQQAGSPSLGIPHAQNKLHAASSRVDETMTAIKSYIIDHELMPGDVLPTEQTLCDELGASRSSIREAVRKLEALHIVQVTHGKGTFVGDLSLDPLVETLAFRAMIGASKKRNLQELRDVIQVRRSLDLGAAEEIVARLHGTKQPELEQIIASMNESAQQGDAFLQQDIVFHYYLLSLTDNHVLVQLAHSLWLVHMAVLPQLGLAVSTELDTTAHAHQQMLDAAIAGDAEQYKAAVYEHYRPIEAILDQQELQ</sequence>
<feature type="region of interest" description="Disordered" evidence="4">
    <location>
        <begin position="1"/>
        <end position="25"/>
    </location>
</feature>
<dbReference type="InterPro" id="IPR036388">
    <property type="entry name" value="WH-like_DNA-bd_sf"/>
</dbReference>
<feature type="domain" description="HTH gntR-type" evidence="5">
    <location>
        <begin position="81"/>
        <end position="149"/>
    </location>
</feature>
<keyword evidence="3" id="KW-0804">Transcription</keyword>
<dbReference type="InterPro" id="IPR008920">
    <property type="entry name" value="TF_FadR/GntR_C"/>
</dbReference>
<dbReference type="Gene3D" id="1.20.120.530">
    <property type="entry name" value="GntR ligand-binding domain-like"/>
    <property type="match status" value="1"/>
</dbReference>
<dbReference type="InterPro" id="IPR036390">
    <property type="entry name" value="WH_DNA-bd_sf"/>
</dbReference>
<gene>
    <name evidence="6" type="ORF">GCM10007377_09340</name>
</gene>
<dbReference type="PANTHER" id="PTHR43537">
    <property type="entry name" value="TRANSCRIPTIONAL REGULATOR, GNTR FAMILY"/>
    <property type="match status" value="1"/>
</dbReference>
<evidence type="ECO:0000256" key="3">
    <source>
        <dbReference type="ARBA" id="ARBA00023163"/>
    </source>
</evidence>
<dbReference type="Pfam" id="PF00392">
    <property type="entry name" value="GntR"/>
    <property type="match status" value="1"/>
</dbReference>
<dbReference type="SMART" id="SM00895">
    <property type="entry name" value="FCD"/>
    <property type="match status" value="1"/>
</dbReference>
<dbReference type="SUPFAM" id="SSF46785">
    <property type="entry name" value="Winged helix' DNA-binding domain"/>
    <property type="match status" value="1"/>
</dbReference>
<dbReference type="InterPro" id="IPR011711">
    <property type="entry name" value="GntR_C"/>
</dbReference>
<proteinExistence type="predicted"/>
<dbReference type="SMART" id="SM00345">
    <property type="entry name" value="HTH_GNTR"/>
    <property type="match status" value="1"/>
</dbReference>
<evidence type="ECO:0000256" key="1">
    <source>
        <dbReference type="ARBA" id="ARBA00023015"/>
    </source>
</evidence>
<dbReference type="PROSITE" id="PS50949">
    <property type="entry name" value="HTH_GNTR"/>
    <property type="match status" value="1"/>
</dbReference>
<dbReference type="EMBL" id="BMDH01000002">
    <property type="protein sequence ID" value="GGI14119.1"/>
    <property type="molecule type" value="Genomic_DNA"/>
</dbReference>
<comment type="caution">
    <text evidence="6">The sequence shown here is derived from an EMBL/GenBank/DDBJ whole genome shotgun (WGS) entry which is preliminary data.</text>
</comment>
<evidence type="ECO:0000256" key="2">
    <source>
        <dbReference type="ARBA" id="ARBA00023125"/>
    </source>
</evidence>
<evidence type="ECO:0000256" key="4">
    <source>
        <dbReference type="SAM" id="MobiDB-lite"/>
    </source>
</evidence>